<evidence type="ECO:0000256" key="15">
    <source>
        <dbReference type="HAMAP-Rule" id="MF_00741"/>
    </source>
</evidence>
<dbReference type="GO" id="GO:0046084">
    <property type="term" value="P:adenine biosynthetic process"/>
    <property type="evidence" value="ECO:0007669"/>
    <property type="project" value="TreeGrafter"/>
</dbReference>
<reference evidence="18 19" key="1">
    <citation type="journal article" date="2015" name="Microbiome">
        <title>Genomic resolution of linkages in carbon, nitrogen, and sulfur cycling among widespread estuary sediment bacteria.</title>
        <authorList>
            <person name="Baker B.J."/>
            <person name="Lazar C.S."/>
            <person name="Teske A.P."/>
            <person name="Dick G.J."/>
        </authorList>
    </citation>
    <scope>NUCLEOTIDE SEQUENCE [LARGE SCALE GENOMIC DNA]</scope>
    <source>
        <strain evidence="18">SM1_77</strain>
    </source>
</reference>
<dbReference type="Gene3D" id="3.30.1330.10">
    <property type="entry name" value="PurM-like, N-terminal domain"/>
    <property type="match status" value="1"/>
</dbReference>
<name>A0A0S8JY45_UNCW3</name>
<dbReference type="Pfam" id="PF02769">
    <property type="entry name" value="AIRS_C"/>
    <property type="match status" value="1"/>
</dbReference>
<dbReference type="SUPFAM" id="SSF55326">
    <property type="entry name" value="PurM N-terminal domain-like"/>
    <property type="match status" value="1"/>
</dbReference>
<feature type="domain" description="PurM-like C-terminal" evidence="17">
    <location>
        <begin position="183"/>
        <end position="338"/>
    </location>
</feature>
<dbReference type="Proteomes" id="UP000050975">
    <property type="component" value="Unassembled WGS sequence"/>
</dbReference>
<gene>
    <name evidence="15" type="primary">purM</name>
    <name evidence="18" type="ORF">AMJ74_05080</name>
</gene>
<evidence type="ECO:0000259" key="17">
    <source>
        <dbReference type="Pfam" id="PF02769"/>
    </source>
</evidence>
<dbReference type="GO" id="GO:0006189">
    <property type="term" value="P:'de novo' IMP biosynthetic process"/>
    <property type="evidence" value="ECO:0007669"/>
    <property type="project" value="UniProtKB-UniRule"/>
</dbReference>
<evidence type="ECO:0000256" key="4">
    <source>
        <dbReference type="ARBA" id="ARBA00013047"/>
    </source>
</evidence>
<evidence type="ECO:0000256" key="3">
    <source>
        <dbReference type="ARBA" id="ARBA00010280"/>
    </source>
</evidence>
<dbReference type="HAMAP" id="MF_00741">
    <property type="entry name" value="AIRS"/>
    <property type="match status" value="1"/>
</dbReference>
<keyword evidence="8 15" id="KW-0547">Nucleotide-binding</keyword>
<evidence type="ECO:0000256" key="10">
    <source>
        <dbReference type="ARBA" id="ARBA00022840"/>
    </source>
</evidence>
<evidence type="ECO:0000256" key="13">
    <source>
        <dbReference type="ARBA" id="ARBA00033093"/>
    </source>
</evidence>
<keyword evidence="7 15" id="KW-0436">Ligase</keyword>
<dbReference type="Gene3D" id="3.90.650.10">
    <property type="entry name" value="PurM-like C-terminal domain"/>
    <property type="match status" value="1"/>
</dbReference>
<evidence type="ECO:0000256" key="2">
    <source>
        <dbReference type="ARBA" id="ARBA00004686"/>
    </source>
</evidence>
<dbReference type="EC" id="6.3.3.1" evidence="4 15"/>
<evidence type="ECO:0000256" key="5">
    <source>
        <dbReference type="ARBA" id="ARBA00020367"/>
    </source>
</evidence>
<sequence>MQKPCNFTKKWIEYTMLYKNAGVDIDSLNLVRKGIGKHVKKTFNAHTGSEFGLFGGIYSIGSEILISSCDSVGTKILIACATGTNNTVGVDLVNHCVNDILTTGALPLFFMDYIGFSKIRQKILVDVVSGLAKACKREKMALVGGETAQLTRFYPDGVYDLVGFIVGKVHKKNYIDPLKRIKHGDIILGLKSSGLHTNGYSLARRVLLRKYRLSSYVPELKCTIAQELLKIHRSYRKDLQPRLKYVNGLAHITGGGFYDNITRILPVRCSAIIRKNTWRPLPIFRMIQKLGQVPEEEMYRVFNMGIGMCIITDKENLRYFKQIKPRVIGEIVKGDFGVRVE</sequence>
<comment type="catalytic activity">
    <reaction evidence="14 15">
        <text>2-formamido-N(1)-(5-O-phospho-beta-D-ribosyl)acetamidine + ATP = 5-amino-1-(5-phospho-beta-D-ribosyl)imidazole + ADP + phosphate + H(+)</text>
        <dbReference type="Rhea" id="RHEA:23032"/>
        <dbReference type="ChEBI" id="CHEBI:15378"/>
        <dbReference type="ChEBI" id="CHEBI:30616"/>
        <dbReference type="ChEBI" id="CHEBI:43474"/>
        <dbReference type="ChEBI" id="CHEBI:137981"/>
        <dbReference type="ChEBI" id="CHEBI:147287"/>
        <dbReference type="ChEBI" id="CHEBI:456216"/>
        <dbReference type="EC" id="6.3.3.1"/>
    </reaction>
</comment>
<dbReference type="InterPro" id="IPR036921">
    <property type="entry name" value="PurM-like_N_sf"/>
</dbReference>
<keyword evidence="10 15" id="KW-0067">ATP-binding</keyword>
<dbReference type="InterPro" id="IPR036676">
    <property type="entry name" value="PurM-like_C_sf"/>
</dbReference>
<keyword evidence="9 15" id="KW-0658">Purine biosynthesis</keyword>
<feature type="domain" description="PurM-like N-terminal" evidence="16">
    <location>
        <begin position="61"/>
        <end position="169"/>
    </location>
</feature>
<keyword evidence="6 15" id="KW-0963">Cytoplasm</keyword>
<comment type="similarity">
    <text evidence="3 15">Belongs to the AIR synthase family.</text>
</comment>
<dbReference type="InterPro" id="IPR016188">
    <property type="entry name" value="PurM-like_N"/>
</dbReference>
<accession>A0A0S8JY45</accession>
<evidence type="ECO:0000256" key="8">
    <source>
        <dbReference type="ARBA" id="ARBA00022741"/>
    </source>
</evidence>
<evidence type="ECO:0000256" key="11">
    <source>
        <dbReference type="ARBA" id="ARBA00031908"/>
    </source>
</evidence>
<dbReference type="NCBIfam" id="TIGR00878">
    <property type="entry name" value="purM"/>
    <property type="match status" value="1"/>
</dbReference>
<dbReference type="SUPFAM" id="SSF56042">
    <property type="entry name" value="PurM C-terminal domain-like"/>
    <property type="match status" value="1"/>
</dbReference>
<evidence type="ECO:0000256" key="12">
    <source>
        <dbReference type="ARBA" id="ARBA00032931"/>
    </source>
</evidence>
<dbReference type="EMBL" id="LJVE01000098">
    <property type="protein sequence ID" value="KPL13533.1"/>
    <property type="molecule type" value="Genomic_DNA"/>
</dbReference>
<dbReference type="PATRIC" id="fig|1703778.3.peg.770"/>
<evidence type="ECO:0000259" key="16">
    <source>
        <dbReference type="Pfam" id="PF00586"/>
    </source>
</evidence>
<evidence type="ECO:0000256" key="7">
    <source>
        <dbReference type="ARBA" id="ARBA00022598"/>
    </source>
</evidence>
<dbReference type="AlphaFoldDB" id="A0A0S8JY45"/>
<dbReference type="InterPro" id="IPR010918">
    <property type="entry name" value="PurM-like_C_dom"/>
</dbReference>
<protein>
    <recommendedName>
        <fullName evidence="5 15">Phosphoribosylformylglycinamidine cyclo-ligase</fullName>
        <ecNumber evidence="4 15">6.3.3.1</ecNumber>
    </recommendedName>
    <alternativeName>
        <fullName evidence="12 15">AIR synthase</fullName>
    </alternativeName>
    <alternativeName>
        <fullName evidence="13 15">AIRS</fullName>
    </alternativeName>
    <alternativeName>
        <fullName evidence="11 15">Phosphoribosyl-aminoimidazole synthetase</fullName>
    </alternativeName>
</protein>
<comment type="pathway">
    <text evidence="2 15">Purine metabolism; IMP biosynthesis via de novo pathway; 5-amino-1-(5-phospho-D-ribosyl)imidazole from N(2)-formyl-N(1)-(5-phospho-D-ribosyl)glycinamide: step 2/2.</text>
</comment>
<evidence type="ECO:0000256" key="9">
    <source>
        <dbReference type="ARBA" id="ARBA00022755"/>
    </source>
</evidence>
<dbReference type="InterPro" id="IPR004733">
    <property type="entry name" value="PurM_cligase"/>
</dbReference>
<dbReference type="GO" id="GO:0004637">
    <property type="term" value="F:phosphoribosylamine-glycine ligase activity"/>
    <property type="evidence" value="ECO:0007669"/>
    <property type="project" value="TreeGrafter"/>
</dbReference>
<evidence type="ECO:0000256" key="14">
    <source>
        <dbReference type="ARBA" id="ARBA00049057"/>
    </source>
</evidence>
<comment type="subcellular location">
    <subcellularLocation>
        <location evidence="1 15">Cytoplasm</location>
    </subcellularLocation>
</comment>
<evidence type="ECO:0000256" key="1">
    <source>
        <dbReference type="ARBA" id="ARBA00004496"/>
    </source>
</evidence>
<dbReference type="GO" id="GO:0004641">
    <property type="term" value="F:phosphoribosylformylglycinamidine cyclo-ligase activity"/>
    <property type="evidence" value="ECO:0007669"/>
    <property type="project" value="UniProtKB-UniRule"/>
</dbReference>
<evidence type="ECO:0000313" key="19">
    <source>
        <dbReference type="Proteomes" id="UP000050975"/>
    </source>
</evidence>
<dbReference type="FunFam" id="3.90.650.10:FF:000011">
    <property type="entry name" value="Phosphoribosylformylglycinamidine cyclo-ligase"/>
    <property type="match status" value="1"/>
</dbReference>
<evidence type="ECO:0000313" key="18">
    <source>
        <dbReference type="EMBL" id="KPL13533.1"/>
    </source>
</evidence>
<evidence type="ECO:0000256" key="6">
    <source>
        <dbReference type="ARBA" id="ARBA00022490"/>
    </source>
</evidence>
<comment type="caution">
    <text evidence="18">The sequence shown here is derived from an EMBL/GenBank/DDBJ whole genome shotgun (WGS) entry which is preliminary data.</text>
</comment>
<organism evidence="18 19">
    <name type="scientific">candidate division WOR_3 bacterium SM1_77</name>
    <dbReference type="NCBI Taxonomy" id="1703778"/>
    <lineage>
        <taxon>Bacteria</taxon>
        <taxon>Bacteria division WOR-3</taxon>
    </lineage>
</organism>
<dbReference type="PANTHER" id="PTHR10520:SF12">
    <property type="entry name" value="TRIFUNCTIONAL PURINE BIOSYNTHETIC PROTEIN ADENOSINE-3"/>
    <property type="match status" value="1"/>
</dbReference>
<proteinExistence type="inferred from homology"/>
<dbReference type="GO" id="GO:0005829">
    <property type="term" value="C:cytosol"/>
    <property type="evidence" value="ECO:0007669"/>
    <property type="project" value="TreeGrafter"/>
</dbReference>
<dbReference type="UniPathway" id="UPA00074">
    <property type="reaction ID" value="UER00129"/>
</dbReference>
<dbReference type="Pfam" id="PF00586">
    <property type="entry name" value="AIRS"/>
    <property type="match status" value="1"/>
</dbReference>
<dbReference type="GO" id="GO:0005524">
    <property type="term" value="F:ATP binding"/>
    <property type="evidence" value="ECO:0007669"/>
    <property type="project" value="UniProtKB-KW"/>
</dbReference>
<dbReference type="CDD" id="cd02196">
    <property type="entry name" value="PurM"/>
    <property type="match status" value="1"/>
</dbReference>
<dbReference type="PANTHER" id="PTHR10520">
    <property type="entry name" value="TRIFUNCTIONAL PURINE BIOSYNTHETIC PROTEIN ADENOSINE-3-RELATED"/>
    <property type="match status" value="1"/>
</dbReference>